<sequence>MTKGKYKPNLSSLLFLFIFLFIPDSTFRTPDLFWNSIYIIQSSLKYVVIGYLFSSIFYHNKFLEEKQAFFNGNRLFTILFTLTSFSNDYSFIIHN</sequence>
<reference evidence="2" key="1">
    <citation type="journal article" date="2021" name="PeerJ">
        <title>Extensive microbial diversity within the chicken gut microbiome revealed by metagenomics and culture.</title>
        <authorList>
            <person name="Gilroy R."/>
            <person name="Ravi A."/>
            <person name="Getino M."/>
            <person name="Pursley I."/>
            <person name="Horton D.L."/>
            <person name="Alikhan N.F."/>
            <person name="Baker D."/>
            <person name="Gharbi K."/>
            <person name="Hall N."/>
            <person name="Watson M."/>
            <person name="Adriaenssens E.M."/>
            <person name="Foster-Nyarko E."/>
            <person name="Jarju S."/>
            <person name="Secka A."/>
            <person name="Antonio M."/>
            <person name="Oren A."/>
            <person name="Chaudhuri R.R."/>
            <person name="La Ragione R."/>
            <person name="Hildebrand F."/>
            <person name="Pallen M.J."/>
        </authorList>
    </citation>
    <scope>NUCLEOTIDE SEQUENCE</scope>
    <source>
        <strain evidence="2">CHK169-4300</strain>
    </source>
</reference>
<comment type="caution">
    <text evidence="2">The sequence shown here is derived from an EMBL/GenBank/DDBJ whole genome shotgun (WGS) entry which is preliminary data.</text>
</comment>
<keyword evidence="1" id="KW-0472">Membrane</keyword>
<keyword evidence="1" id="KW-1133">Transmembrane helix</keyword>
<evidence type="ECO:0000256" key="1">
    <source>
        <dbReference type="SAM" id="Phobius"/>
    </source>
</evidence>
<gene>
    <name evidence="2" type="ORF">H9808_06600</name>
</gene>
<dbReference type="Proteomes" id="UP000824106">
    <property type="component" value="Unassembled WGS sequence"/>
</dbReference>
<evidence type="ECO:0000313" key="3">
    <source>
        <dbReference type="Proteomes" id="UP000824106"/>
    </source>
</evidence>
<name>A0A9D2G2K5_9LACT</name>
<feature type="transmembrane region" description="Helical" evidence="1">
    <location>
        <begin position="38"/>
        <end position="58"/>
    </location>
</feature>
<evidence type="ECO:0000313" key="2">
    <source>
        <dbReference type="EMBL" id="HIZ71418.1"/>
    </source>
</evidence>
<keyword evidence="1" id="KW-0812">Transmembrane</keyword>
<accession>A0A9D2G2K5</accession>
<dbReference type="EMBL" id="DXAZ01000103">
    <property type="protein sequence ID" value="HIZ71418.1"/>
    <property type="molecule type" value="Genomic_DNA"/>
</dbReference>
<reference evidence="2" key="2">
    <citation type="submission" date="2021-04" db="EMBL/GenBank/DDBJ databases">
        <authorList>
            <person name="Gilroy R."/>
        </authorList>
    </citation>
    <scope>NUCLEOTIDE SEQUENCE</scope>
    <source>
        <strain evidence="2">CHK169-4300</strain>
    </source>
</reference>
<protein>
    <submittedName>
        <fullName evidence="2">Uncharacterized protein</fullName>
    </submittedName>
</protein>
<proteinExistence type="predicted"/>
<organism evidence="2 3">
    <name type="scientific">Candidatus Atopostipes pullistercoris</name>
    <dbReference type="NCBI Taxonomy" id="2838467"/>
    <lineage>
        <taxon>Bacteria</taxon>
        <taxon>Bacillati</taxon>
        <taxon>Bacillota</taxon>
        <taxon>Bacilli</taxon>
        <taxon>Lactobacillales</taxon>
        <taxon>Carnobacteriaceae</taxon>
        <taxon>Atopostipes</taxon>
    </lineage>
</organism>
<dbReference type="AlphaFoldDB" id="A0A9D2G2K5"/>